<accession>A0A6J5N0X1</accession>
<sequence>MQKAPWPGTKGGYKPGKVADEMIARANAWFMKNPKRQEHYAGDGKTVHPVKK</sequence>
<organism evidence="1">
    <name type="scientific">uncultured Caudovirales phage</name>
    <dbReference type="NCBI Taxonomy" id="2100421"/>
    <lineage>
        <taxon>Viruses</taxon>
        <taxon>Duplodnaviria</taxon>
        <taxon>Heunggongvirae</taxon>
        <taxon>Uroviricota</taxon>
        <taxon>Caudoviricetes</taxon>
        <taxon>Peduoviridae</taxon>
        <taxon>Maltschvirus</taxon>
        <taxon>Maltschvirus maltsch</taxon>
    </lineage>
</organism>
<reference evidence="1" key="1">
    <citation type="submission" date="2020-04" db="EMBL/GenBank/DDBJ databases">
        <authorList>
            <person name="Chiriac C."/>
            <person name="Salcher M."/>
            <person name="Ghai R."/>
            <person name="Kavagutti S V."/>
        </authorList>
    </citation>
    <scope>NUCLEOTIDE SEQUENCE</scope>
</reference>
<evidence type="ECO:0000313" key="1">
    <source>
        <dbReference type="EMBL" id="CAB4151957.1"/>
    </source>
</evidence>
<proteinExistence type="predicted"/>
<dbReference type="EMBL" id="LR796569">
    <property type="protein sequence ID" value="CAB4151957.1"/>
    <property type="molecule type" value="Genomic_DNA"/>
</dbReference>
<gene>
    <name evidence="1" type="ORF">UFOVP601_44</name>
</gene>
<protein>
    <submittedName>
        <fullName evidence="1">Uncharacterized protein</fullName>
    </submittedName>
</protein>
<name>A0A6J5N0X1_9CAUD</name>